<dbReference type="Gene3D" id="3.40.190.10">
    <property type="entry name" value="Periplasmic binding protein-like II"/>
    <property type="match status" value="2"/>
</dbReference>
<dbReference type="InterPro" id="IPR000847">
    <property type="entry name" value="LysR_HTH_N"/>
</dbReference>
<sequence>MKLPPMTALRHFNAAATHMSFKEAARELCVTEGAISRQIKVLEEYLGCALFLRLHRGVQLSDEGRKLFEVTDQALFQIAAVSDEILGGVSNFTLSVTTSFAIRWLMPRLSGFEAQHPNIPISLQTVTSPGTSQSRRFDTSIIYQLGDPADKTSSVPENGELIMLEWLLPVCAPGYLEKNSPGNFHHEKAFPLQDLKNHRVIFNEPTGRDWRSWAMKSGDVELALDRALKFEHDDTAIQAAVAGHGIALANLAYISNELHLGSLVPAVDVAPLPIGAHYLVTEAGKVGQTHVEIFRNWLMATVADFKEEISTLLGPDQG</sequence>
<dbReference type="InterPro" id="IPR036390">
    <property type="entry name" value="WH_DNA-bd_sf"/>
</dbReference>
<keyword evidence="3" id="KW-0238">DNA-binding</keyword>
<keyword evidence="7" id="KW-1185">Reference proteome</keyword>
<dbReference type="Proteomes" id="UP000034491">
    <property type="component" value="Unassembled WGS sequence"/>
</dbReference>
<dbReference type="AlphaFoldDB" id="A0A0M2RFY3"/>
<gene>
    <name evidence="6" type="ORF">WH95_02010</name>
</gene>
<evidence type="ECO:0000313" key="6">
    <source>
        <dbReference type="EMBL" id="KKJ78473.1"/>
    </source>
</evidence>
<dbReference type="EMBL" id="LANI01000002">
    <property type="protein sequence ID" value="KKJ78473.1"/>
    <property type="molecule type" value="Genomic_DNA"/>
</dbReference>
<dbReference type="PANTHER" id="PTHR30537:SF74">
    <property type="entry name" value="HTH-TYPE TRANSCRIPTIONAL REGULATOR TRPI"/>
    <property type="match status" value="1"/>
</dbReference>
<dbReference type="PANTHER" id="PTHR30537">
    <property type="entry name" value="HTH-TYPE TRANSCRIPTIONAL REGULATOR"/>
    <property type="match status" value="1"/>
</dbReference>
<dbReference type="SUPFAM" id="SSF53850">
    <property type="entry name" value="Periplasmic binding protein-like II"/>
    <property type="match status" value="1"/>
</dbReference>
<dbReference type="GO" id="GO:0006351">
    <property type="term" value="P:DNA-templated transcription"/>
    <property type="evidence" value="ECO:0007669"/>
    <property type="project" value="TreeGrafter"/>
</dbReference>
<dbReference type="STRING" id="1549748.WH95_02010"/>
<dbReference type="Pfam" id="PF03466">
    <property type="entry name" value="LysR_substrate"/>
    <property type="match status" value="1"/>
</dbReference>
<evidence type="ECO:0000256" key="2">
    <source>
        <dbReference type="ARBA" id="ARBA00023015"/>
    </source>
</evidence>
<proteinExistence type="inferred from homology"/>
<evidence type="ECO:0000256" key="3">
    <source>
        <dbReference type="ARBA" id="ARBA00023125"/>
    </source>
</evidence>
<dbReference type="SUPFAM" id="SSF46785">
    <property type="entry name" value="Winged helix' DNA-binding domain"/>
    <property type="match status" value="1"/>
</dbReference>
<evidence type="ECO:0000256" key="4">
    <source>
        <dbReference type="ARBA" id="ARBA00023163"/>
    </source>
</evidence>
<dbReference type="InterPro" id="IPR005119">
    <property type="entry name" value="LysR_subst-bd"/>
</dbReference>
<evidence type="ECO:0000313" key="7">
    <source>
        <dbReference type="Proteomes" id="UP000034491"/>
    </source>
</evidence>
<keyword evidence="4" id="KW-0804">Transcription</keyword>
<comment type="similarity">
    <text evidence="1">Belongs to the LysR transcriptional regulatory family.</text>
</comment>
<protein>
    <recommendedName>
        <fullName evidence="5">HTH lysR-type domain-containing protein</fullName>
    </recommendedName>
</protein>
<dbReference type="Pfam" id="PF00126">
    <property type="entry name" value="HTH_1"/>
    <property type="match status" value="1"/>
</dbReference>
<accession>A0A0M2RFY3</accession>
<dbReference type="CDD" id="cd08432">
    <property type="entry name" value="PBP2_GcdR_TrpI_HvrB_AmpR_like"/>
    <property type="match status" value="1"/>
</dbReference>
<dbReference type="InterPro" id="IPR058163">
    <property type="entry name" value="LysR-type_TF_proteobact-type"/>
</dbReference>
<dbReference type="InterPro" id="IPR036388">
    <property type="entry name" value="WH-like_DNA-bd_sf"/>
</dbReference>
<dbReference type="PATRIC" id="fig|1549748.8.peg.971"/>
<dbReference type="PRINTS" id="PR00039">
    <property type="entry name" value="HTHLYSR"/>
</dbReference>
<dbReference type="OrthoDB" id="9815174at2"/>
<dbReference type="GO" id="GO:0043565">
    <property type="term" value="F:sequence-specific DNA binding"/>
    <property type="evidence" value="ECO:0007669"/>
    <property type="project" value="TreeGrafter"/>
</dbReference>
<evidence type="ECO:0000256" key="1">
    <source>
        <dbReference type="ARBA" id="ARBA00009437"/>
    </source>
</evidence>
<keyword evidence="2" id="KW-0805">Transcription regulation</keyword>
<name>A0A0M2RFY3_9PROT</name>
<dbReference type="Gene3D" id="1.10.10.10">
    <property type="entry name" value="Winged helix-like DNA-binding domain superfamily/Winged helix DNA-binding domain"/>
    <property type="match status" value="1"/>
</dbReference>
<reference evidence="6 7" key="1">
    <citation type="submission" date="2015-03" db="EMBL/GenBank/DDBJ databases">
        <title>Genome sequence of Kiloniella sp. P1-1, isolated from the gut microflora of Pacific white shrimp, Penaeus vannamei.</title>
        <authorList>
            <person name="Shao Z."/>
            <person name="Wang L."/>
            <person name="Li X."/>
        </authorList>
    </citation>
    <scope>NUCLEOTIDE SEQUENCE [LARGE SCALE GENOMIC DNA]</scope>
    <source>
        <strain evidence="6 7">P1-1</strain>
    </source>
</reference>
<dbReference type="GO" id="GO:0003700">
    <property type="term" value="F:DNA-binding transcription factor activity"/>
    <property type="evidence" value="ECO:0007669"/>
    <property type="project" value="InterPro"/>
</dbReference>
<comment type="caution">
    <text evidence="6">The sequence shown here is derived from an EMBL/GenBank/DDBJ whole genome shotgun (WGS) entry which is preliminary data.</text>
</comment>
<organism evidence="6 7">
    <name type="scientific">Kiloniella litopenaei</name>
    <dbReference type="NCBI Taxonomy" id="1549748"/>
    <lineage>
        <taxon>Bacteria</taxon>
        <taxon>Pseudomonadati</taxon>
        <taxon>Pseudomonadota</taxon>
        <taxon>Alphaproteobacteria</taxon>
        <taxon>Rhodospirillales</taxon>
        <taxon>Kiloniellaceae</taxon>
        <taxon>Kiloniella</taxon>
    </lineage>
</organism>
<feature type="domain" description="HTH lysR-type" evidence="5">
    <location>
        <begin position="4"/>
        <end position="61"/>
    </location>
</feature>
<evidence type="ECO:0000259" key="5">
    <source>
        <dbReference type="PROSITE" id="PS50931"/>
    </source>
</evidence>
<dbReference type="PROSITE" id="PS50931">
    <property type="entry name" value="HTH_LYSR"/>
    <property type="match status" value="1"/>
</dbReference>